<dbReference type="RefSeq" id="WP_254572037.1">
    <property type="nucleotide sequence ID" value="NZ_CP098502.1"/>
</dbReference>
<dbReference type="InterPro" id="IPR050109">
    <property type="entry name" value="HTH-type_TetR-like_transc_reg"/>
</dbReference>
<keyword evidence="8" id="KW-1185">Reference proteome</keyword>
<dbReference type="InterPro" id="IPR036271">
    <property type="entry name" value="Tet_transcr_reg_TetR-rel_C_sf"/>
</dbReference>
<evidence type="ECO:0000259" key="6">
    <source>
        <dbReference type="PROSITE" id="PS50977"/>
    </source>
</evidence>
<dbReference type="InterPro" id="IPR039538">
    <property type="entry name" value="BetI_C"/>
</dbReference>
<feature type="DNA-binding region" description="H-T-H motif" evidence="5">
    <location>
        <begin position="31"/>
        <end position="50"/>
    </location>
</feature>
<evidence type="ECO:0000256" key="3">
    <source>
        <dbReference type="ARBA" id="ARBA00023125"/>
    </source>
</evidence>
<dbReference type="PANTHER" id="PTHR30055:SF234">
    <property type="entry name" value="HTH-TYPE TRANSCRIPTIONAL REGULATOR BETI"/>
    <property type="match status" value="1"/>
</dbReference>
<dbReference type="PROSITE" id="PS01081">
    <property type="entry name" value="HTH_TETR_1"/>
    <property type="match status" value="1"/>
</dbReference>
<dbReference type="Proteomes" id="UP001056035">
    <property type="component" value="Chromosome"/>
</dbReference>
<keyword evidence="4" id="KW-0804">Transcription</keyword>
<sequence>MARSIRDPKARTRIIDAGARAVAERGVHAASMRVIAAEAGVSTGYITHYFADKDELMEAVLDATNRHAAARVLRVARGDGPALERLAGAVDVMLPIDPVRRREWQIWVAAWGEAAKGDPLSVGYRAGWTGLRDIFADLLGEAQRAGDLAPGVDVRHRADRLVTLLAGIGLLAGVERPGRVRATAEQMLAEELAWLGEPQPS</sequence>
<dbReference type="SUPFAM" id="SSF46689">
    <property type="entry name" value="Homeodomain-like"/>
    <property type="match status" value="1"/>
</dbReference>
<evidence type="ECO:0000313" key="7">
    <source>
        <dbReference type="EMBL" id="UTI65356.1"/>
    </source>
</evidence>
<dbReference type="InterPro" id="IPR001647">
    <property type="entry name" value="HTH_TetR"/>
</dbReference>
<evidence type="ECO:0000256" key="1">
    <source>
        <dbReference type="ARBA" id="ARBA00022491"/>
    </source>
</evidence>
<keyword evidence="2" id="KW-0805">Transcription regulation</keyword>
<keyword evidence="1" id="KW-0678">Repressor</keyword>
<evidence type="ECO:0000256" key="2">
    <source>
        <dbReference type="ARBA" id="ARBA00023015"/>
    </source>
</evidence>
<dbReference type="Pfam" id="PF13977">
    <property type="entry name" value="TetR_C_6"/>
    <property type="match status" value="1"/>
</dbReference>
<evidence type="ECO:0000256" key="5">
    <source>
        <dbReference type="PROSITE-ProRule" id="PRU00335"/>
    </source>
</evidence>
<name>A0ABY5DW89_9ACTN</name>
<evidence type="ECO:0000256" key="4">
    <source>
        <dbReference type="ARBA" id="ARBA00023163"/>
    </source>
</evidence>
<dbReference type="PROSITE" id="PS50977">
    <property type="entry name" value="HTH_TETR_2"/>
    <property type="match status" value="1"/>
</dbReference>
<proteinExistence type="predicted"/>
<dbReference type="InterPro" id="IPR023772">
    <property type="entry name" value="DNA-bd_HTH_TetR-type_CS"/>
</dbReference>
<keyword evidence="3 5" id="KW-0238">DNA-binding</keyword>
<accession>A0ABY5DW89</accession>
<reference evidence="7 8" key="1">
    <citation type="submission" date="2022-06" db="EMBL/GenBank/DDBJ databases">
        <title>Paraconexibacter antarcticus.</title>
        <authorList>
            <person name="Kim C.S."/>
        </authorList>
    </citation>
    <scope>NUCLEOTIDE SEQUENCE [LARGE SCALE GENOMIC DNA]</scope>
    <source>
        <strain evidence="7 8">02-257</strain>
    </source>
</reference>
<feature type="domain" description="HTH tetR-type" evidence="6">
    <location>
        <begin position="8"/>
        <end position="68"/>
    </location>
</feature>
<dbReference type="PANTHER" id="PTHR30055">
    <property type="entry name" value="HTH-TYPE TRANSCRIPTIONAL REGULATOR RUTR"/>
    <property type="match status" value="1"/>
</dbReference>
<dbReference type="Pfam" id="PF00440">
    <property type="entry name" value="TetR_N"/>
    <property type="match status" value="1"/>
</dbReference>
<evidence type="ECO:0000313" key="8">
    <source>
        <dbReference type="Proteomes" id="UP001056035"/>
    </source>
</evidence>
<protein>
    <submittedName>
        <fullName evidence="7">TetR/AcrR family transcriptional regulator</fullName>
    </submittedName>
</protein>
<dbReference type="EMBL" id="CP098502">
    <property type="protein sequence ID" value="UTI65356.1"/>
    <property type="molecule type" value="Genomic_DNA"/>
</dbReference>
<organism evidence="7 8">
    <name type="scientific">Paraconexibacter antarcticus</name>
    <dbReference type="NCBI Taxonomy" id="2949664"/>
    <lineage>
        <taxon>Bacteria</taxon>
        <taxon>Bacillati</taxon>
        <taxon>Actinomycetota</taxon>
        <taxon>Thermoleophilia</taxon>
        <taxon>Solirubrobacterales</taxon>
        <taxon>Paraconexibacteraceae</taxon>
        <taxon>Paraconexibacter</taxon>
    </lineage>
</organism>
<dbReference type="InterPro" id="IPR009057">
    <property type="entry name" value="Homeodomain-like_sf"/>
</dbReference>
<gene>
    <name evidence="7" type="ORF">NBH00_03880</name>
</gene>
<dbReference type="PRINTS" id="PR00455">
    <property type="entry name" value="HTHTETR"/>
</dbReference>
<dbReference type="Gene3D" id="1.10.357.10">
    <property type="entry name" value="Tetracycline Repressor, domain 2"/>
    <property type="match status" value="1"/>
</dbReference>
<dbReference type="SUPFAM" id="SSF48498">
    <property type="entry name" value="Tetracyclin repressor-like, C-terminal domain"/>
    <property type="match status" value="1"/>
</dbReference>